<name>A0ACB9LMS9_9MYRT</name>
<protein>
    <submittedName>
        <fullName evidence="1">Uncharacterized protein</fullName>
    </submittedName>
</protein>
<dbReference type="Proteomes" id="UP001057402">
    <property type="component" value="Chromosome 11"/>
</dbReference>
<gene>
    <name evidence="1" type="ORF">MLD38_036850</name>
</gene>
<proteinExistence type="predicted"/>
<accession>A0ACB9LMS9</accession>
<evidence type="ECO:0000313" key="2">
    <source>
        <dbReference type="Proteomes" id="UP001057402"/>
    </source>
</evidence>
<keyword evidence="2" id="KW-1185">Reference proteome</keyword>
<comment type="caution">
    <text evidence="1">The sequence shown here is derived from an EMBL/GenBank/DDBJ whole genome shotgun (WGS) entry which is preliminary data.</text>
</comment>
<reference evidence="2" key="1">
    <citation type="journal article" date="2023" name="Front. Plant Sci.">
        <title>Chromosomal-level genome assembly of Melastoma candidum provides insights into trichome evolution.</title>
        <authorList>
            <person name="Zhong Y."/>
            <person name="Wu W."/>
            <person name="Sun C."/>
            <person name="Zou P."/>
            <person name="Liu Y."/>
            <person name="Dai S."/>
            <person name="Zhou R."/>
        </authorList>
    </citation>
    <scope>NUCLEOTIDE SEQUENCE [LARGE SCALE GENOMIC DNA]</scope>
</reference>
<organism evidence="1 2">
    <name type="scientific">Melastoma candidum</name>
    <dbReference type="NCBI Taxonomy" id="119954"/>
    <lineage>
        <taxon>Eukaryota</taxon>
        <taxon>Viridiplantae</taxon>
        <taxon>Streptophyta</taxon>
        <taxon>Embryophyta</taxon>
        <taxon>Tracheophyta</taxon>
        <taxon>Spermatophyta</taxon>
        <taxon>Magnoliopsida</taxon>
        <taxon>eudicotyledons</taxon>
        <taxon>Gunneridae</taxon>
        <taxon>Pentapetalae</taxon>
        <taxon>rosids</taxon>
        <taxon>malvids</taxon>
        <taxon>Myrtales</taxon>
        <taxon>Melastomataceae</taxon>
        <taxon>Melastomatoideae</taxon>
        <taxon>Melastomateae</taxon>
        <taxon>Melastoma</taxon>
    </lineage>
</organism>
<sequence>MLWLLVTFKVYRDIVGSAYYVATKNDAVFVISKSCGLITCPPCSVEKVIAANLSEEDIKGLKARFTNLDTDNSGTITYEELKIGLARLGSRLYQRRKSSNLWMQADVDGNGTIDYIEFISATMHRHKLERDGHLYSAFQYFDKDGIGYITKDELEAAMKEHGIGDEADIKEIIAEVDKDNNGRIDYDEFFTMMRSKTQQPAKLF</sequence>
<evidence type="ECO:0000313" key="1">
    <source>
        <dbReference type="EMBL" id="KAI4311990.1"/>
    </source>
</evidence>
<dbReference type="EMBL" id="CM042890">
    <property type="protein sequence ID" value="KAI4311990.1"/>
    <property type="molecule type" value="Genomic_DNA"/>
</dbReference>